<evidence type="ECO:0000313" key="2">
    <source>
        <dbReference type="Proteomes" id="UP001153069"/>
    </source>
</evidence>
<accession>A0A9N8D843</accession>
<evidence type="ECO:0000313" key="1">
    <source>
        <dbReference type="EMBL" id="CAB9496956.1"/>
    </source>
</evidence>
<comment type="caution">
    <text evidence="1">The sequence shown here is derived from an EMBL/GenBank/DDBJ whole genome shotgun (WGS) entry which is preliminary data.</text>
</comment>
<proteinExistence type="predicted"/>
<organism evidence="1 2">
    <name type="scientific">Seminavis robusta</name>
    <dbReference type="NCBI Taxonomy" id="568900"/>
    <lineage>
        <taxon>Eukaryota</taxon>
        <taxon>Sar</taxon>
        <taxon>Stramenopiles</taxon>
        <taxon>Ochrophyta</taxon>
        <taxon>Bacillariophyta</taxon>
        <taxon>Bacillariophyceae</taxon>
        <taxon>Bacillariophycidae</taxon>
        <taxon>Naviculales</taxon>
        <taxon>Naviculaceae</taxon>
        <taxon>Seminavis</taxon>
    </lineage>
</organism>
<keyword evidence="2" id="KW-1185">Reference proteome</keyword>
<protein>
    <submittedName>
        <fullName evidence="1">Uncharacterized protein</fullName>
    </submittedName>
</protein>
<dbReference type="AlphaFoldDB" id="A0A9N8D843"/>
<dbReference type="Proteomes" id="UP001153069">
    <property type="component" value="Unassembled WGS sequence"/>
</dbReference>
<dbReference type="EMBL" id="CAICTM010000012">
    <property type="protein sequence ID" value="CAB9496956.1"/>
    <property type="molecule type" value="Genomic_DNA"/>
</dbReference>
<reference evidence="1" key="1">
    <citation type="submission" date="2020-06" db="EMBL/GenBank/DDBJ databases">
        <authorList>
            <consortium name="Plant Systems Biology data submission"/>
        </authorList>
    </citation>
    <scope>NUCLEOTIDE SEQUENCE</scope>
    <source>
        <strain evidence="1">D6</strain>
    </source>
</reference>
<gene>
    <name evidence="1" type="ORF">SEMRO_12_G009160.1</name>
</gene>
<name>A0A9N8D843_9STRA</name>
<sequence>MFPKITKVNGASARTSLAGLRIHTVNGTACHTRDHSVSLLRKAKAGPVTVTAGSHNTMVGWVRRMGFAISEFQGG</sequence>